<name>A0ABQ4PX78_9PROT</name>
<comment type="caution">
    <text evidence="2">The sequence shown here is derived from an EMBL/GenBank/DDBJ whole genome shotgun (WGS) entry which is preliminary data.</text>
</comment>
<proteinExistence type="predicted"/>
<protein>
    <recommendedName>
        <fullName evidence="1">Bacteriophage tail tape measure C-terminal domain-containing protein</fullName>
    </recommendedName>
</protein>
<dbReference type="RefSeq" id="WP_284360569.1">
    <property type="nucleotide sequence ID" value="NZ_BPFZ01000011.1"/>
</dbReference>
<reference evidence="2" key="2">
    <citation type="journal article" date="2023" name="ISME Commun">
        <title>Characterization of a bloom-associated alphaproteobacterial lineage, 'Candidatus Phycosocius': insights into freshwater algal-bacterial interactions.</title>
        <authorList>
            <person name="Tanabe Y."/>
            <person name="Yamaguchi H."/>
            <person name="Yoshida M."/>
            <person name="Kai A."/>
            <person name="Okazaki Y."/>
        </authorList>
    </citation>
    <scope>NUCLEOTIDE SEQUENCE</scope>
    <source>
        <strain evidence="2">BOTRYCO-1</strain>
    </source>
</reference>
<sequence length="178" mass="18056">MNGTNNNSLNNQLQDASASLDAFARGPAQDAADLIGDAFAKAGKRVSSALGEAARSGELSVRGLAASIVRDLSQIAIDRFVTAPINNALVSVFRALPNFGARANGGPVASGGAYLVGERGPELFVPNAVGQIQTAGFPSPVSIVINMAPGSSLGEVKRSSNQISAALARAVQRGSLLV</sequence>
<reference evidence="2" key="1">
    <citation type="submission" date="2021-05" db="EMBL/GenBank/DDBJ databases">
        <authorList>
            <person name="Tanabe Y."/>
        </authorList>
    </citation>
    <scope>NUCLEOTIDE SEQUENCE</scope>
    <source>
        <strain evidence="2">BOTRYCO-1</strain>
    </source>
</reference>
<dbReference type="InterPro" id="IPR006431">
    <property type="entry name" value="Phage_tape_meas_C"/>
</dbReference>
<evidence type="ECO:0000313" key="2">
    <source>
        <dbReference type="EMBL" id="GIU67613.1"/>
    </source>
</evidence>
<organism evidence="2 3">
    <name type="scientific">Candidatus Phycosocius spiralis</name>
    <dbReference type="NCBI Taxonomy" id="2815099"/>
    <lineage>
        <taxon>Bacteria</taxon>
        <taxon>Pseudomonadati</taxon>
        <taxon>Pseudomonadota</taxon>
        <taxon>Alphaproteobacteria</taxon>
        <taxon>Caulobacterales</taxon>
        <taxon>Caulobacterales incertae sedis</taxon>
        <taxon>Candidatus Phycosocius</taxon>
    </lineage>
</organism>
<dbReference type="Pfam" id="PF09718">
    <property type="entry name" value="Tape_meas_lam_C"/>
    <property type="match status" value="1"/>
</dbReference>
<accession>A0ABQ4PX78</accession>
<dbReference type="EMBL" id="BPFZ01000011">
    <property type="protein sequence ID" value="GIU67613.1"/>
    <property type="molecule type" value="Genomic_DNA"/>
</dbReference>
<gene>
    <name evidence="2" type="ORF">PsB1_1767</name>
</gene>
<keyword evidence="3" id="KW-1185">Reference proteome</keyword>
<feature type="domain" description="Bacteriophage tail tape measure C-terminal" evidence="1">
    <location>
        <begin position="27"/>
        <end position="85"/>
    </location>
</feature>
<evidence type="ECO:0000313" key="3">
    <source>
        <dbReference type="Proteomes" id="UP001161064"/>
    </source>
</evidence>
<evidence type="ECO:0000259" key="1">
    <source>
        <dbReference type="Pfam" id="PF09718"/>
    </source>
</evidence>
<dbReference type="Proteomes" id="UP001161064">
    <property type="component" value="Unassembled WGS sequence"/>
</dbReference>